<organism evidence="6">
    <name type="scientific">Rhizobium leguminosarum bv. trifolii</name>
    <dbReference type="NCBI Taxonomy" id="386"/>
    <lineage>
        <taxon>Bacteria</taxon>
        <taxon>Pseudomonadati</taxon>
        <taxon>Pseudomonadota</taxon>
        <taxon>Alphaproteobacteria</taxon>
        <taxon>Hyphomicrobiales</taxon>
        <taxon>Rhizobiaceae</taxon>
        <taxon>Rhizobium/Agrobacterium group</taxon>
        <taxon>Rhizobium</taxon>
    </lineage>
</organism>
<name>A0A1C9I1W8_RHILT</name>
<evidence type="ECO:0000256" key="2">
    <source>
        <dbReference type="ARBA" id="ARBA00023015"/>
    </source>
</evidence>
<proteinExistence type="predicted"/>
<feature type="domain" description="Response regulatory" evidence="5">
    <location>
        <begin position="4"/>
        <end position="114"/>
    </location>
</feature>
<dbReference type="GO" id="GO:0000160">
    <property type="term" value="P:phosphorelay signal transduction system"/>
    <property type="evidence" value="ECO:0007669"/>
    <property type="project" value="InterPro"/>
</dbReference>
<reference evidence="6" key="2">
    <citation type="journal article" date="2016" name="Front. Microbiol.">
        <title>The Regulatory Protein RosR Affects Rhizobium leguminosarum bv. trifolii Protein Profiles, Cell Surface Properties, and Symbiosis with Clover.</title>
        <authorList>
            <person name="Rachwal K."/>
            <person name="Boguszewska A."/>
            <person name="Kopcinska J."/>
            <person name="Karas M."/>
            <person name="Tchorzewski M."/>
            <person name="Janczarek M."/>
        </authorList>
    </citation>
    <scope>NUCLEOTIDE SEQUENCE</scope>
    <source>
        <strain evidence="6">Rt24.2</strain>
    </source>
</reference>
<dbReference type="SUPFAM" id="SSF52172">
    <property type="entry name" value="CheY-like"/>
    <property type="match status" value="1"/>
</dbReference>
<keyword evidence="2" id="KW-0805">Transcription regulation</keyword>
<dbReference type="PANTHER" id="PTHR44591:SF3">
    <property type="entry name" value="RESPONSE REGULATORY DOMAIN-CONTAINING PROTEIN"/>
    <property type="match status" value="1"/>
</dbReference>
<sequence length="114" mass="11983">MAKRVLVVEDEMTIAMMIEDMLMDLGHEVVATAARLPTALEVAGDGNLDFVILDVNLAGHQSFPVAAVLQQRGIPFAFATGYGPAGIDPAFAGRPVLTKPFTTADLAAVIETEG</sequence>
<dbReference type="EMBL" id="KX490408">
    <property type="protein sequence ID" value="AOO92772.1"/>
    <property type="molecule type" value="Genomic_DNA"/>
</dbReference>
<dbReference type="AlphaFoldDB" id="A0A1C9I1W8"/>
<dbReference type="Gene3D" id="3.40.50.2300">
    <property type="match status" value="1"/>
</dbReference>
<evidence type="ECO:0000313" key="6">
    <source>
        <dbReference type="EMBL" id="AOO92772.1"/>
    </source>
</evidence>
<dbReference type="PROSITE" id="PS50110">
    <property type="entry name" value="RESPONSE_REGULATORY"/>
    <property type="match status" value="1"/>
</dbReference>
<keyword evidence="1 4" id="KW-0597">Phosphoprotein</keyword>
<evidence type="ECO:0000256" key="4">
    <source>
        <dbReference type="PROSITE-ProRule" id="PRU00169"/>
    </source>
</evidence>
<dbReference type="SMART" id="SM00448">
    <property type="entry name" value="REC"/>
    <property type="match status" value="1"/>
</dbReference>
<dbReference type="InterPro" id="IPR050595">
    <property type="entry name" value="Bact_response_regulator"/>
</dbReference>
<feature type="modified residue" description="4-aspartylphosphate" evidence="4">
    <location>
        <position position="54"/>
    </location>
</feature>
<accession>A0A1C9I1W8</accession>
<reference evidence="6" key="1">
    <citation type="journal article" date="2015" name="BMC Genomics">
        <title>Transcriptome profiling of a Rhizobium leguminosarum bv. trifolii rosR mutant reveals the role of the transcriptional regulator RosR in motility, synthesis of cell-surface components, and other cellular processes.</title>
        <authorList>
            <person name="Rachwal K."/>
            <person name="Matczynska E."/>
            <person name="Janczarek M."/>
        </authorList>
    </citation>
    <scope>NUCLEOTIDE SEQUENCE</scope>
    <source>
        <strain evidence="6">Rt24.2</strain>
    </source>
</reference>
<dbReference type="RefSeq" id="WP_018242640.1">
    <property type="nucleotide sequence ID" value="NZ_CP050103.1"/>
</dbReference>
<dbReference type="InterPro" id="IPR001789">
    <property type="entry name" value="Sig_transdc_resp-reg_receiver"/>
</dbReference>
<protein>
    <submittedName>
        <fullName evidence="6">Chemotaxis protein CheY</fullName>
    </submittedName>
</protein>
<evidence type="ECO:0000256" key="1">
    <source>
        <dbReference type="ARBA" id="ARBA00022553"/>
    </source>
</evidence>
<dbReference type="InterPro" id="IPR011006">
    <property type="entry name" value="CheY-like_superfamily"/>
</dbReference>
<evidence type="ECO:0000259" key="5">
    <source>
        <dbReference type="PROSITE" id="PS50110"/>
    </source>
</evidence>
<keyword evidence="3" id="KW-0804">Transcription</keyword>
<dbReference type="GeneID" id="61424558"/>
<dbReference type="PANTHER" id="PTHR44591">
    <property type="entry name" value="STRESS RESPONSE REGULATOR PROTEIN 1"/>
    <property type="match status" value="1"/>
</dbReference>
<evidence type="ECO:0000256" key="3">
    <source>
        <dbReference type="ARBA" id="ARBA00023163"/>
    </source>
</evidence>
<dbReference type="Pfam" id="PF00072">
    <property type="entry name" value="Response_reg"/>
    <property type="match status" value="1"/>
</dbReference>